<gene>
    <name evidence="3" type="ORF">K443DRAFT_672402</name>
</gene>
<name>A0A0C9X815_9AGAR</name>
<feature type="domain" description="DUF7923" evidence="2">
    <location>
        <begin position="44"/>
        <end position="87"/>
    </location>
</feature>
<sequence length="94" mass="10423">MQKLETGLGVYKRAYANLDSERWQSERLKQEADKQREDLENQLKSHRIVTFLDGGGAIFSAHLILQGQAGGHAASCVLSDSIMQYVLSLCGANR</sequence>
<dbReference type="EMBL" id="KN838542">
    <property type="protein sequence ID" value="KIK08375.1"/>
    <property type="molecule type" value="Genomic_DNA"/>
</dbReference>
<dbReference type="OrthoDB" id="2270193at2759"/>
<feature type="coiled-coil region" evidence="1">
    <location>
        <begin position="18"/>
        <end position="49"/>
    </location>
</feature>
<keyword evidence="1" id="KW-0175">Coiled coil</keyword>
<proteinExistence type="predicted"/>
<reference evidence="4" key="2">
    <citation type="submission" date="2015-01" db="EMBL/GenBank/DDBJ databases">
        <title>Evolutionary Origins and Diversification of the Mycorrhizal Mutualists.</title>
        <authorList>
            <consortium name="DOE Joint Genome Institute"/>
            <consortium name="Mycorrhizal Genomics Consortium"/>
            <person name="Kohler A."/>
            <person name="Kuo A."/>
            <person name="Nagy L.G."/>
            <person name="Floudas D."/>
            <person name="Copeland A."/>
            <person name="Barry K.W."/>
            <person name="Cichocki N."/>
            <person name="Veneault-Fourrey C."/>
            <person name="LaButti K."/>
            <person name="Lindquist E.A."/>
            <person name="Lipzen A."/>
            <person name="Lundell T."/>
            <person name="Morin E."/>
            <person name="Murat C."/>
            <person name="Riley R."/>
            <person name="Ohm R."/>
            <person name="Sun H."/>
            <person name="Tunlid A."/>
            <person name="Henrissat B."/>
            <person name="Grigoriev I.V."/>
            <person name="Hibbett D.S."/>
            <person name="Martin F."/>
        </authorList>
    </citation>
    <scope>NUCLEOTIDE SEQUENCE [LARGE SCALE GENOMIC DNA]</scope>
    <source>
        <strain evidence="4">LaAM-08-1</strain>
    </source>
</reference>
<evidence type="ECO:0000259" key="2">
    <source>
        <dbReference type="Pfam" id="PF25540"/>
    </source>
</evidence>
<evidence type="ECO:0000313" key="3">
    <source>
        <dbReference type="EMBL" id="KIK08375.1"/>
    </source>
</evidence>
<accession>A0A0C9X815</accession>
<organism evidence="3 4">
    <name type="scientific">Laccaria amethystina LaAM-08-1</name>
    <dbReference type="NCBI Taxonomy" id="1095629"/>
    <lineage>
        <taxon>Eukaryota</taxon>
        <taxon>Fungi</taxon>
        <taxon>Dikarya</taxon>
        <taxon>Basidiomycota</taxon>
        <taxon>Agaricomycotina</taxon>
        <taxon>Agaricomycetes</taxon>
        <taxon>Agaricomycetidae</taxon>
        <taxon>Agaricales</taxon>
        <taxon>Agaricineae</taxon>
        <taxon>Hydnangiaceae</taxon>
        <taxon>Laccaria</taxon>
    </lineage>
</organism>
<keyword evidence="4" id="KW-1185">Reference proteome</keyword>
<reference evidence="3 4" key="1">
    <citation type="submission" date="2014-04" db="EMBL/GenBank/DDBJ databases">
        <authorList>
            <consortium name="DOE Joint Genome Institute"/>
            <person name="Kuo A."/>
            <person name="Kohler A."/>
            <person name="Nagy L.G."/>
            <person name="Floudas D."/>
            <person name="Copeland A."/>
            <person name="Barry K.W."/>
            <person name="Cichocki N."/>
            <person name="Veneault-Fourrey C."/>
            <person name="LaButti K."/>
            <person name="Lindquist E.A."/>
            <person name="Lipzen A."/>
            <person name="Lundell T."/>
            <person name="Morin E."/>
            <person name="Murat C."/>
            <person name="Sun H."/>
            <person name="Tunlid A."/>
            <person name="Henrissat B."/>
            <person name="Grigoriev I.V."/>
            <person name="Hibbett D.S."/>
            <person name="Martin F."/>
            <person name="Nordberg H.P."/>
            <person name="Cantor M.N."/>
            <person name="Hua S.X."/>
        </authorList>
    </citation>
    <scope>NUCLEOTIDE SEQUENCE [LARGE SCALE GENOMIC DNA]</scope>
    <source>
        <strain evidence="3 4">LaAM-08-1</strain>
    </source>
</reference>
<dbReference type="Proteomes" id="UP000054477">
    <property type="component" value="Unassembled WGS sequence"/>
</dbReference>
<dbReference type="STRING" id="1095629.A0A0C9X815"/>
<evidence type="ECO:0000313" key="4">
    <source>
        <dbReference type="Proteomes" id="UP000054477"/>
    </source>
</evidence>
<protein>
    <recommendedName>
        <fullName evidence="2">DUF7923 domain-containing protein</fullName>
    </recommendedName>
</protein>
<dbReference type="Pfam" id="PF25540">
    <property type="entry name" value="DUF7923"/>
    <property type="match status" value="1"/>
</dbReference>
<dbReference type="AlphaFoldDB" id="A0A0C9X815"/>
<evidence type="ECO:0000256" key="1">
    <source>
        <dbReference type="SAM" id="Coils"/>
    </source>
</evidence>
<dbReference type="InterPro" id="IPR057683">
    <property type="entry name" value="DUF7923"/>
</dbReference>
<dbReference type="HOGENOM" id="CLU_2386535_0_0_1"/>